<evidence type="ECO:0000313" key="1">
    <source>
        <dbReference type="EMBL" id="CAF1045463.1"/>
    </source>
</evidence>
<dbReference type="Proteomes" id="UP000663879">
    <property type="component" value="Unassembled WGS sequence"/>
</dbReference>
<accession>A0A814K2X1</accession>
<comment type="caution">
    <text evidence="1">The sequence shown here is derived from an EMBL/GenBank/DDBJ whole genome shotgun (WGS) entry which is preliminary data.</text>
</comment>
<dbReference type="AlphaFoldDB" id="A0A814K2X1"/>
<protein>
    <recommendedName>
        <fullName evidence="3">SWIM-type domain-containing protein</fullName>
    </recommendedName>
</protein>
<gene>
    <name evidence="1" type="ORF">OXX778_LOCUS18562</name>
</gene>
<reference evidence="1" key="1">
    <citation type="submission" date="2021-02" db="EMBL/GenBank/DDBJ databases">
        <authorList>
            <person name="Nowell W R."/>
        </authorList>
    </citation>
    <scope>NUCLEOTIDE SEQUENCE</scope>
    <source>
        <strain evidence="1">Ploen Becks lab</strain>
    </source>
</reference>
<evidence type="ECO:0008006" key="3">
    <source>
        <dbReference type="Google" id="ProtNLM"/>
    </source>
</evidence>
<sequence>MVNSTKEDTKFDPKINMVVVNKLWINSPFSNWQLFNRPNGFAITNNPIEQYNGKIKKFFTDRFLGKTSEEYLQYTSNQHNILVNPDCFSPECTSCSCSFYLHDAMCYHLLSCSLVDKIEYLGLFAKKFVHKKTS</sequence>
<organism evidence="1 2">
    <name type="scientific">Brachionus calyciflorus</name>
    <dbReference type="NCBI Taxonomy" id="104777"/>
    <lineage>
        <taxon>Eukaryota</taxon>
        <taxon>Metazoa</taxon>
        <taxon>Spiralia</taxon>
        <taxon>Gnathifera</taxon>
        <taxon>Rotifera</taxon>
        <taxon>Eurotatoria</taxon>
        <taxon>Monogononta</taxon>
        <taxon>Pseudotrocha</taxon>
        <taxon>Ploima</taxon>
        <taxon>Brachionidae</taxon>
        <taxon>Brachionus</taxon>
    </lineage>
</organism>
<evidence type="ECO:0000313" key="2">
    <source>
        <dbReference type="Proteomes" id="UP000663879"/>
    </source>
</evidence>
<keyword evidence="2" id="KW-1185">Reference proteome</keyword>
<proteinExistence type="predicted"/>
<dbReference type="OrthoDB" id="124944at2759"/>
<name>A0A814K2X1_9BILA</name>
<dbReference type="EMBL" id="CAJNOC010005200">
    <property type="protein sequence ID" value="CAF1045463.1"/>
    <property type="molecule type" value="Genomic_DNA"/>
</dbReference>